<name>A0A0N5A9L0_9BILA</name>
<protein>
    <submittedName>
        <fullName evidence="3">Spt5_N domain-containing protein</fullName>
    </submittedName>
</protein>
<reference evidence="3" key="1">
    <citation type="submission" date="2017-02" db="UniProtKB">
        <authorList>
            <consortium name="WormBaseParasite"/>
        </authorList>
    </citation>
    <scope>IDENTIFICATION</scope>
</reference>
<evidence type="ECO:0000313" key="2">
    <source>
        <dbReference type="Proteomes" id="UP000046393"/>
    </source>
</evidence>
<dbReference type="AlphaFoldDB" id="A0A0N5A9L0"/>
<feature type="region of interest" description="Disordered" evidence="1">
    <location>
        <begin position="1"/>
        <end position="37"/>
    </location>
</feature>
<evidence type="ECO:0000256" key="1">
    <source>
        <dbReference type="SAM" id="MobiDB-lite"/>
    </source>
</evidence>
<feature type="compositionally biased region" description="Acidic residues" evidence="1">
    <location>
        <begin position="12"/>
        <end position="37"/>
    </location>
</feature>
<organism evidence="2 3">
    <name type="scientific">Syphacia muris</name>
    <dbReference type="NCBI Taxonomy" id="451379"/>
    <lineage>
        <taxon>Eukaryota</taxon>
        <taxon>Metazoa</taxon>
        <taxon>Ecdysozoa</taxon>
        <taxon>Nematoda</taxon>
        <taxon>Chromadorea</taxon>
        <taxon>Rhabditida</taxon>
        <taxon>Spirurina</taxon>
        <taxon>Oxyuridomorpha</taxon>
        <taxon>Oxyuroidea</taxon>
        <taxon>Oxyuridae</taxon>
        <taxon>Syphacia</taxon>
    </lineage>
</organism>
<dbReference type="WBParaSite" id="SMUV_0000079101-mRNA-1">
    <property type="protein sequence ID" value="SMUV_0000079101-mRNA-1"/>
    <property type="gene ID" value="SMUV_0000079101"/>
</dbReference>
<dbReference type="Proteomes" id="UP000046393">
    <property type="component" value="Unplaced"/>
</dbReference>
<proteinExistence type="predicted"/>
<sequence>IEEEASLSGDDVGSDLEDDEGPDEYEEEDGVEELPDEETIRLNVHKQWLRQQRDDEYRRLMYWKDQLLPEGDLYKETNRSFRLKLRDEAENSVDENHENEKVLTKIDDCAEDEETRRRHIEMVKWKMENRVNLVEEKKLGLYYFSRTSCQLFHVSGSCDKRYSEESNDTHKNAEIKNSLLQNRCSLSTIVNHNDNGNLLSGNTRGLYINRAIQVFHFFGTELTAEQYIVCKI</sequence>
<keyword evidence="2" id="KW-1185">Reference proteome</keyword>
<accession>A0A0N5A9L0</accession>
<dbReference type="STRING" id="451379.A0A0N5A9L0"/>
<evidence type="ECO:0000313" key="3">
    <source>
        <dbReference type="WBParaSite" id="SMUV_0000079101-mRNA-1"/>
    </source>
</evidence>